<evidence type="ECO:0000313" key="1">
    <source>
        <dbReference type="EMBL" id="KZN33585.1"/>
    </source>
</evidence>
<proteinExistence type="predicted"/>
<dbReference type="EMBL" id="AUYB01000123">
    <property type="protein sequence ID" value="KZN33585.1"/>
    <property type="molecule type" value="Genomic_DNA"/>
</dbReference>
<dbReference type="RefSeq" id="WP_063357693.1">
    <property type="nucleotide sequence ID" value="NZ_AQHB01000023.1"/>
</dbReference>
<accession>A0A166VRR6</accession>
<name>A0A166VRR6_9GAMM</name>
<organism evidence="1 2">
    <name type="scientific">Pseudoalteromonas luteoviolacea DSM 6061</name>
    <dbReference type="NCBI Taxonomy" id="1365250"/>
    <lineage>
        <taxon>Bacteria</taxon>
        <taxon>Pseudomonadati</taxon>
        <taxon>Pseudomonadota</taxon>
        <taxon>Gammaproteobacteria</taxon>
        <taxon>Alteromonadales</taxon>
        <taxon>Pseudoalteromonadaceae</taxon>
        <taxon>Pseudoalteromonas</taxon>
    </lineage>
</organism>
<dbReference type="PATRIC" id="fig|1365250.3.peg.3748"/>
<dbReference type="AlphaFoldDB" id="A0A166VRR6"/>
<dbReference type="Proteomes" id="UP000076643">
    <property type="component" value="Unassembled WGS sequence"/>
</dbReference>
<protein>
    <submittedName>
        <fullName evidence="1">Uncharacterized protein</fullName>
    </submittedName>
</protein>
<keyword evidence="2" id="KW-1185">Reference proteome</keyword>
<gene>
    <name evidence="1" type="ORF">N475_20195</name>
</gene>
<comment type="caution">
    <text evidence="1">The sequence shown here is derived from an EMBL/GenBank/DDBJ whole genome shotgun (WGS) entry which is preliminary data.</text>
</comment>
<evidence type="ECO:0000313" key="2">
    <source>
        <dbReference type="Proteomes" id="UP000076643"/>
    </source>
</evidence>
<sequence length="177" mass="20471">MSLENVVLKQISKSDKWLLQLRFDKGVLLKNRTNLTINEYLFLVDQLLNCTHEMTSKRNIKLLDIQVDFKLIAEIYNNIVSSIKLFSSNRKGVVSHKDREVFFRVLENISKSQLLKGTCELALNYGFRCHAQVPIGINPIAFKRKFLGLSWSSISEDEYAGLANGQWFSIRMKQIEN</sequence>
<reference evidence="1 2" key="1">
    <citation type="submission" date="2013-07" db="EMBL/GenBank/DDBJ databases">
        <title>Comparative Genomic and Metabolomic Analysis of Twelve Strains of Pseudoalteromonas luteoviolacea.</title>
        <authorList>
            <person name="Vynne N.G."/>
            <person name="Mansson M."/>
            <person name="Gram L."/>
        </authorList>
    </citation>
    <scope>NUCLEOTIDE SEQUENCE [LARGE SCALE GENOMIC DNA]</scope>
    <source>
        <strain evidence="1 2">DSM 6061</strain>
    </source>
</reference>